<dbReference type="InterPro" id="IPR036388">
    <property type="entry name" value="WH-like_DNA-bd_sf"/>
</dbReference>
<dbReference type="GO" id="GO:0003677">
    <property type="term" value="F:DNA binding"/>
    <property type="evidence" value="ECO:0007669"/>
    <property type="project" value="UniProtKB-KW"/>
</dbReference>
<evidence type="ECO:0000313" key="7">
    <source>
        <dbReference type="EMBL" id="EMZ22123.1"/>
    </source>
</evidence>
<evidence type="ECO:0000256" key="5">
    <source>
        <dbReference type="ARBA" id="ARBA00023163"/>
    </source>
</evidence>
<dbReference type="InterPro" id="IPR013324">
    <property type="entry name" value="RNA_pol_sigma_r3/r4-like"/>
</dbReference>
<dbReference type="InterPro" id="IPR014284">
    <property type="entry name" value="RNA_pol_sigma-70_dom"/>
</dbReference>
<dbReference type="STRING" id="1235802.C823_04211"/>
<dbReference type="eggNOG" id="COG1595">
    <property type="taxonomic scope" value="Bacteria"/>
</dbReference>
<evidence type="ECO:0000256" key="4">
    <source>
        <dbReference type="ARBA" id="ARBA00023125"/>
    </source>
</evidence>
<keyword evidence="5" id="KW-0804">Transcription</keyword>
<dbReference type="PANTHER" id="PTHR43133">
    <property type="entry name" value="RNA POLYMERASE ECF-TYPE SIGMA FACTO"/>
    <property type="match status" value="1"/>
</dbReference>
<dbReference type="GO" id="GO:0016987">
    <property type="term" value="F:sigma factor activity"/>
    <property type="evidence" value="ECO:0007669"/>
    <property type="project" value="UniProtKB-KW"/>
</dbReference>
<proteinExistence type="inferred from homology"/>
<dbReference type="Proteomes" id="UP000012589">
    <property type="component" value="Unassembled WGS sequence"/>
</dbReference>
<dbReference type="AlphaFoldDB" id="N2A6Q7"/>
<name>N2A6Q7_9FIRM</name>
<dbReference type="NCBIfam" id="TIGR02937">
    <property type="entry name" value="sigma70-ECF"/>
    <property type="match status" value="1"/>
</dbReference>
<dbReference type="Gene3D" id="1.10.10.10">
    <property type="entry name" value="Winged helix-like DNA-binding domain superfamily/Winged helix DNA-binding domain"/>
    <property type="match status" value="1"/>
</dbReference>
<dbReference type="Pfam" id="PF04542">
    <property type="entry name" value="Sigma70_r2"/>
    <property type="match status" value="1"/>
</dbReference>
<evidence type="ECO:0000256" key="1">
    <source>
        <dbReference type="ARBA" id="ARBA00010641"/>
    </source>
</evidence>
<dbReference type="GO" id="GO:0006352">
    <property type="term" value="P:DNA-templated transcription initiation"/>
    <property type="evidence" value="ECO:0007669"/>
    <property type="project" value="InterPro"/>
</dbReference>
<keyword evidence="3" id="KW-0731">Sigma factor</keyword>
<keyword evidence="2" id="KW-0805">Transcription regulation</keyword>
<organism evidence="7 8">
    <name type="scientific">Eubacterium plexicaudatum ASF492</name>
    <dbReference type="NCBI Taxonomy" id="1235802"/>
    <lineage>
        <taxon>Bacteria</taxon>
        <taxon>Bacillati</taxon>
        <taxon>Bacillota</taxon>
        <taxon>Clostridia</taxon>
        <taxon>Eubacteriales</taxon>
        <taxon>Eubacteriaceae</taxon>
        <taxon>Eubacterium</taxon>
    </lineage>
</organism>
<gene>
    <name evidence="7" type="ORF">C823_04211</name>
</gene>
<feature type="domain" description="RNA polymerase sigma-70 region 2" evidence="6">
    <location>
        <begin position="32"/>
        <end position="92"/>
    </location>
</feature>
<comment type="caution">
    <text evidence="7">The sequence shown here is derived from an EMBL/GenBank/DDBJ whole genome shotgun (WGS) entry which is preliminary data.</text>
</comment>
<comment type="similarity">
    <text evidence="1">Belongs to the sigma-70 factor family. ECF subfamily.</text>
</comment>
<dbReference type="OrthoDB" id="2678696at2"/>
<dbReference type="SUPFAM" id="SSF88659">
    <property type="entry name" value="Sigma3 and sigma4 domains of RNA polymerase sigma factors"/>
    <property type="match status" value="1"/>
</dbReference>
<accession>N2A6Q7</accession>
<dbReference type="HOGENOM" id="CLU_047691_9_7_9"/>
<dbReference type="PANTHER" id="PTHR43133:SF8">
    <property type="entry name" value="RNA POLYMERASE SIGMA FACTOR HI_1459-RELATED"/>
    <property type="match status" value="1"/>
</dbReference>
<dbReference type="InterPro" id="IPR007627">
    <property type="entry name" value="RNA_pol_sigma70_r2"/>
</dbReference>
<protein>
    <submittedName>
        <fullName evidence="7">Sigma-70 family RNA polymerase sigma factor</fullName>
    </submittedName>
</protein>
<dbReference type="InterPro" id="IPR039425">
    <property type="entry name" value="RNA_pol_sigma-70-like"/>
</dbReference>
<reference evidence="7 8" key="1">
    <citation type="journal article" date="2014" name="Genome Announc.">
        <title>Draft genome sequences of the altered schaedler flora, a defined bacterial community from gnotobiotic mice.</title>
        <authorList>
            <person name="Wannemuehler M.J."/>
            <person name="Overstreet A.M."/>
            <person name="Ward D.V."/>
            <person name="Phillips G.J."/>
        </authorList>
    </citation>
    <scope>NUCLEOTIDE SEQUENCE [LARGE SCALE GENOMIC DNA]</scope>
    <source>
        <strain evidence="7 8">ASF492</strain>
    </source>
</reference>
<evidence type="ECO:0000259" key="6">
    <source>
        <dbReference type="Pfam" id="PF04542"/>
    </source>
</evidence>
<keyword evidence="4" id="KW-0238">DNA-binding</keyword>
<sequence length="182" mass="21307">MKADETNFITLIRRQKEEGILYVMDTFDSYLRAIVRSRLYALPDEVDECMNDIFLGIWKNIGSFDETKGSFLNWAAGIARLEAIDRLRKADRKLKTISLEEMELPQEDRQLLQLVEKELSQEMQELLSCLKPKDQELFLRIYGNEEDPGQVSREYGLTTDNLYVRLFRGKKKMRLMAGKKGE</sequence>
<dbReference type="InterPro" id="IPR013325">
    <property type="entry name" value="RNA_pol_sigma_r2"/>
</dbReference>
<dbReference type="Gene3D" id="1.10.1740.10">
    <property type="match status" value="1"/>
</dbReference>
<keyword evidence="8" id="KW-1185">Reference proteome</keyword>
<evidence type="ECO:0000256" key="3">
    <source>
        <dbReference type="ARBA" id="ARBA00023082"/>
    </source>
</evidence>
<evidence type="ECO:0000256" key="2">
    <source>
        <dbReference type="ARBA" id="ARBA00023015"/>
    </source>
</evidence>
<evidence type="ECO:0000313" key="8">
    <source>
        <dbReference type="Proteomes" id="UP000012589"/>
    </source>
</evidence>
<dbReference type="EMBL" id="AQFT01000124">
    <property type="protein sequence ID" value="EMZ22123.1"/>
    <property type="molecule type" value="Genomic_DNA"/>
</dbReference>
<dbReference type="PATRIC" id="fig|1235802.3.peg.4475"/>
<dbReference type="SUPFAM" id="SSF88946">
    <property type="entry name" value="Sigma2 domain of RNA polymerase sigma factors"/>
    <property type="match status" value="1"/>
</dbReference>